<dbReference type="KEGG" id="aaf:AURANDRAFT_68556"/>
<evidence type="ECO:0000256" key="1">
    <source>
        <dbReference type="SAM" id="MobiDB-lite"/>
    </source>
</evidence>
<accession>F0YQ10</accession>
<dbReference type="GeneID" id="20226877"/>
<reference evidence="3 4" key="1">
    <citation type="journal article" date="2011" name="Proc. Natl. Acad. Sci. U.S.A.">
        <title>Niche of harmful alga Aureococcus anophagefferens revealed through ecogenomics.</title>
        <authorList>
            <person name="Gobler C.J."/>
            <person name="Berry D.L."/>
            <person name="Dyhrman S.T."/>
            <person name="Wilhelm S.W."/>
            <person name="Salamov A."/>
            <person name="Lobanov A.V."/>
            <person name="Zhang Y."/>
            <person name="Collier J.L."/>
            <person name="Wurch L.L."/>
            <person name="Kustka A.B."/>
            <person name="Dill B.D."/>
            <person name="Shah M."/>
            <person name="VerBerkmoes N.C."/>
            <person name="Kuo A."/>
            <person name="Terry A."/>
            <person name="Pangilinan J."/>
            <person name="Lindquist E.A."/>
            <person name="Lucas S."/>
            <person name="Paulsen I.T."/>
            <person name="Hattenrath-Lehmann T.K."/>
            <person name="Talmage S.C."/>
            <person name="Walker E.A."/>
            <person name="Koch F."/>
            <person name="Burson A.M."/>
            <person name="Marcoval M.A."/>
            <person name="Tang Y.Z."/>
            <person name="Lecleir G.R."/>
            <person name="Coyne K.J."/>
            <person name="Berg G.M."/>
            <person name="Bertrand E.M."/>
            <person name="Saito M.A."/>
            <person name="Gladyshev V.N."/>
            <person name="Grigoriev I.V."/>
        </authorList>
    </citation>
    <scope>NUCLEOTIDE SEQUENCE [LARGE SCALE GENOMIC DNA]</scope>
    <source>
        <strain evidence="4">CCMP 1984</strain>
    </source>
</reference>
<dbReference type="EMBL" id="GL833311">
    <property type="protein sequence ID" value="EGB02796.1"/>
    <property type="molecule type" value="Genomic_DNA"/>
</dbReference>
<name>F0YQ10_AURAN</name>
<proteinExistence type="predicted"/>
<feature type="transmembrane region" description="Helical" evidence="2">
    <location>
        <begin position="336"/>
        <end position="356"/>
    </location>
</feature>
<sequence>MWTKLTGLVLDHLEFADVLHLHMMTNSAKPYFARIVMKKLLEELCMGHFYEPLIQCGVVSIQVLQDEGLISNDELENRIGMGFVHVRKLRRRLRACLTPATPIPDPAPAATAPALAAAAPASRARPRAPGAPPVPPKSLSVTNDRRPTDQHAHHRNVAYILISCSSCRNLDELRQYCLKEPFLLTNLNVIASCVLFFWLVCQSLSHASKHKLKQPGRDKSLQSAVNTHFALTIFIFTVYYSFVYKQNHSKALERHLKILNDNKLWLFELQSALSHGCIIVPAISEFFTSTHHFVLQTLAYDIPLLILCYSGWNALGSYILHVPIYQISFFNRDFDWRLSDACVIFFAAYIYLSVFLSASKATPMAHHALKDRLLELVELGQTNADCKDFV</sequence>
<feature type="transmembrane region" description="Helical" evidence="2">
    <location>
        <begin position="182"/>
        <end position="205"/>
    </location>
</feature>
<gene>
    <name evidence="3" type="ORF">AURANDRAFT_68556</name>
</gene>
<keyword evidence="2" id="KW-1133">Transmembrane helix</keyword>
<feature type="compositionally biased region" description="Low complexity" evidence="1">
    <location>
        <begin position="114"/>
        <end position="123"/>
    </location>
</feature>
<protein>
    <submittedName>
        <fullName evidence="3">Uncharacterized protein</fullName>
    </submittedName>
</protein>
<keyword evidence="2" id="KW-0472">Membrane</keyword>
<dbReference type="InParanoid" id="F0YQ10"/>
<dbReference type="Proteomes" id="UP000002729">
    <property type="component" value="Unassembled WGS sequence"/>
</dbReference>
<organism evidence="4">
    <name type="scientific">Aureococcus anophagefferens</name>
    <name type="common">Harmful bloom alga</name>
    <dbReference type="NCBI Taxonomy" id="44056"/>
    <lineage>
        <taxon>Eukaryota</taxon>
        <taxon>Sar</taxon>
        <taxon>Stramenopiles</taxon>
        <taxon>Ochrophyta</taxon>
        <taxon>Pelagophyceae</taxon>
        <taxon>Pelagomonadales</taxon>
        <taxon>Pelagomonadaceae</taxon>
        <taxon>Aureococcus</taxon>
    </lineage>
</organism>
<feature type="transmembrane region" description="Helical" evidence="2">
    <location>
        <begin position="225"/>
        <end position="243"/>
    </location>
</feature>
<dbReference type="AlphaFoldDB" id="F0YQ10"/>
<keyword evidence="4" id="KW-1185">Reference proteome</keyword>
<keyword evidence="2" id="KW-0812">Transmembrane</keyword>
<feature type="transmembrane region" description="Helical" evidence="2">
    <location>
        <begin position="304"/>
        <end position="324"/>
    </location>
</feature>
<feature type="transmembrane region" description="Helical" evidence="2">
    <location>
        <begin position="264"/>
        <end position="284"/>
    </location>
</feature>
<evidence type="ECO:0000313" key="3">
    <source>
        <dbReference type="EMBL" id="EGB02796.1"/>
    </source>
</evidence>
<dbReference type="RefSeq" id="XP_009042502.1">
    <property type="nucleotide sequence ID" value="XM_009044254.1"/>
</dbReference>
<feature type="region of interest" description="Disordered" evidence="1">
    <location>
        <begin position="114"/>
        <end position="150"/>
    </location>
</feature>
<evidence type="ECO:0000256" key="2">
    <source>
        <dbReference type="SAM" id="Phobius"/>
    </source>
</evidence>
<evidence type="ECO:0000313" key="4">
    <source>
        <dbReference type="Proteomes" id="UP000002729"/>
    </source>
</evidence>